<dbReference type="InterPro" id="IPR007049">
    <property type="entry name" value="Carb-sel_porin_OprB"/>
</dbReference>
<comment type="caution">
    <text evidence="3">The sequence shown here is derived from an EMBL/GenBank/DDBJ whole genome shotgun (WGS) entry which is preliminary data.</text>
</comment>
<reference evidence="3 4" key="1">
    <citation type="submission" date="2018-09" db="EMBL/GenBank/DDBJ databases">
        <authorList>
            <person name="Zhu H."/>
        </authorList>
    </citation>
    <scope>NUCLEOTIDE SEQUENCE [LARGE SCALE GENOMIC DNA]</scope>
    <source>
        <strain evidence="3 4">K2R01-6</strain>
    </source>
</reference>
<dbReference type="AlphaFoldDB" id="A0A418WNC0"/>
<dbReference type="Pfam" id="PF04966">
    <property type="entry name" value="OprB"/>
    <property type="match status" value="1"/>
</dbReference>
<comment type="similarity">
    <text evidence="1 2">Belongs to the OprB family.</text>
</comment>
<evidence type="ECO:0000256" key="1">
    <source>
        <dbReference type="ARBA" id="ARBA00008769"/>
    </source>
</evidence>
<gene>
    <name evidence="3" type="ORF">D3876_09810</name>
</gene>
<dbReference type="GO" id="GO:0008643">
    <property type="term" value="P:carbohydrate transport"/>
    <property type="evidence" value="ECO:0007669"/>
    <property type="project" value="InterPro"/>
</dbReference>
<dbReference type="PANTHER" id="PTHR37944:SF1">
    <property type="entry name" value="PORIN B"/>
    <property type="match status" value="1"/>
</dbReference>
<name>A0A418WNC0_9SPHN</name>
<evidence type="ECO:0000313" key="4">
    <source>
        <dbReference type="Proteomes" id="UP000286100"/>
    </source>
</evidence>
<evidence type="ECO:0000313" key="3">
    <source>
        <dbReference type="EMBL" id="RJF91496.1"/>
    </source>
</evidence>
<dbReference type="PANTHER" id="PTHR37944">
    <property type="entry name" value="PORIN B"/>
    <property type="match status" value="1"/>
</dbReference>
<protein>
    <submittedName>
        <fullName evidence="3">Porin</fullName>
    </submittedName>
</protein>
<dbReference type="EMBL" id="QYUM01000003">
    <property type="protein sequence ID" value="RJF91496.1"/>
    <property type="molecule type" value="Genomic_DNA"/>
</dbReference>
<dbReference type="Gene3D" id="2.40.160.180">
    <property type="entry name" value="Carbohydrate-selective porin OprB"/>
    <property type="match status" value="1"/>
</dbReference>
<dbReference type="InterPro" id="IPR052932">
    <property type="entry name" value="OprB_Porin"/>
</dbReference>
<dbReference type="GO" id="GO:0015288">
    <property type="term" value="F:porin activity"/>
    <property type="evidence" value="ECO:0007669"/>
    <property type="project" value="InterPro"/>
</dbReference>
<feature type="signal peptide" evidence="2">
    <location>
        <begin position="1"/>
        <end position="22"/>
    </location>
</feature>
<feature type="chain" id="PRO_5018816725" evidence="2">
    <location>
        <begin position="23"/>
        <end position="384"/>
    </location>
</feature>
<keyword evidence="2" id="KW-0732">Signal</keyword>
<dbReference type="Proteomes" id="UP000286100">
    <property type="component" value="Unassembled WGS sequence"/>
</dbReference>
<dbReference type="GO" id="GO:0016020">
    <property type="term" value="C:membrane"/>
    <property type="evidence" value="ECO:0007669"/>
    <property type="project" value="InterPro"/>
</dbReference>
<dbReference type="InterPro" id="IPR038673">
    <property type="entry name" value="OprB_sf"/>
</dbReference>
<sequence>MSRLAACAAPLSLLLCSAPAMAGDAVEFDVTYIADLMSVSGNGDGARLSYLDNLDLTATADLDALLDWNGGTAHVHVLNNLGGTPNDRAATLQGVDNIEVGHQRLRVLEAWIEHALGSRTTVRTGLYDLNSEFYANDAAGLLIAPAFGVGSEIAATGPNGPSIFPSTALALRVDQRLGEQGFVRAAVLNASARTLGDPDGVDLSFDNGVLLIGETGISARGKIAAGAWTYSRRYDDIRAINAAGDPVRRRAHGAYIVAEYPLDNPDDVFAMSAFVRAGVSDGRTTPFRGGWQAGLLVAHLFANRPDSAFSIGANQAYLSHGFRRNLRDEGIDAADAETAFEVTYSDRIANFLTLQPDLQLILDPGGDRGRQAAIVSALRMIVAF</sequence>
<proteinExistence type="inferred from homology"/>
<keyword evidence="4" id="KW-1185">Reference proteome</keyword>
<accession>A0A418WNC0</accession>
<evidence type="ECO:0000256" key="2">
    <source>
        <dbReference type="RuleBase" id="RU363072"/>
    </source>
</evidence>
<organism evidence="3 4">
    <name type="scientific">Sphingomonas cavernae</name>
    <dbReference type="NCBI Taxonomy" id="2320861"/>
    <lineage>
        <taxon>Bacteria</taxon>
        <taxon>Pseudomonadati</taxon>
        <taxon>Pseudomonadota</taxon>
        <taxon>Alphaproteobacteria</taxon>
        <taxon>Sphingomonadales</taxon>
        <taxon>Sphingomonadaceae</taxon>
        <taxon>Sphingomonas</taxon>
    </lineage>
</organism>
<dbReference type="OrthoDB" id="177316at2"/>